<evidence type="ECO:0000313" key="2">
    <source>
        <dbReference type="EMBL" id="EAY12157.1"/>
    </source>
</evidence>
<organism evidence="2 3">
    <name type="scientific">Trichomonas vaginalis (strain ATCC PRA-98 / G3)</name>
    <dbReference type="NCBI Taxonomy" id="412133"/>
    <lineage>
        <taxon>Eukaryota</taxon>
        <taxon>Metamonada</taxon>
        <taxon>Parabasalia</taxon>
        <taxon>Trichomonadida</taxon>
        <taxon>Trichomonadidae</taxon>
        <taxon>Trichomonas</taxon>
    </lineage>
</organism>
<protein>
    <submittedName>
        <fullName evidence="2">Uncharacterized protein</fullName>
    </submittedName>
</protein>
<feature type="transmembrane region" description="Helical" evidence="1">
    <location>
        <begin position="138"/>
        <end position="157"/>
    </location>
</feature>
<name>A2E577_TRIV3</name>
<keyword evidence="1" id="KW-0812">Transmembrane</keyword>
<reference evidence="2" key="2">
    <citation type="journal article" date="2007" name="Science">
        <title>Draft genome sequence of the sexually transmitted pathogen Trichomonas vaginalis.</title>
        <authorList>
            <person name="Carlton J.M."/>
            <person name="Hirt R.P."/>
            <person name="Silva J.C."/>
            <person name="Delcher A.L."/>
            <person name="Schatz M."/>
            <person name="Zhao Q."/>
            <person name="Wortman J.R."/>
            <person name="Bidwell S.L."/>
            <person name="Alsmark U.C.M."/>
            <person name="Besteiro S."/>
            <person name="Sicheritz-Ponten T."/>
            <person name="Noel C.J."/>
            <person name="Dacks J.B."/>
            <person name="Foster P.G."/>
            <person name="Simillion C."/>
            <person name="Van de Peer Y."/>
            <person name="Miranda-Saavedra D."/>
            <person name="Barton G.J."/>
            <person name="Westrop G.D."/>
            <person name="Mueller S."/>
            <person name="Dessi D."/>
            <person name="Fiori P.L."/>
            <person name="Ren Q."/>
            <person name="Paulsen I."/>
            <person name="Zhang H."/>
            <person name="Bastida-Corcuera F.D."/>
            <person name="Simoes-Barbosa A."/>
            <person name="Brown M.T."/>
            <person name="Hayes R.D."/>
            <person name="Mukherjee M."/>
            <person name="Okumura C.Y."/>
            <person name="Schneider R."/>
            <person name="Smith A.J."/>
            <person name="Vanacova S."/>
            <person name="Villalvazo M."/>
            <person name="Haas B.J."/>
            <person name="Pertea M."/>
            <person name="Feldblyum T.V."/>
            <person name="Utterback T.R."/>
            <person name="Shu C.L."/>
            <person name="Osoegawa K."/>
            <person name="de Jong P.J."/>
            <person name="Hrdy I."/>
            <person name="Horvathova L."/>
            <person name="Zubacova Z."/>
            <person name="Dolezal P."/>
            <person name="Malik S.B."/>
            <person name="Logsdon J.M. Jr."/>
            <person name="Henze K."/>
            <person name="Gupta A."/>
            <person name="Wang C.C."/>
            <person name="Dunne R.L."/>
            <person name="Upcroft J.A."/>
            <person name="Upcroft P."/>
            <person name="White O."/>
            <person name="Salzberg S.L."/>
            <person name="Tang P."/>
            <person name="Chiu C.-H."/>
            <person name="Lee Y.-S."/>
            <person name="Embley T.M."/>
            <person name="Coombs G.H."/>
            <person name="Mottram J.C."/>
            <person name="Tachezy J."/>
            <person name="Fraser-Liggett C.M."/>
            <person name="Johnson P.J."/>
        </authorList>
    </citation>
    <scope>NUCLEOTIDE SEQUENCE [LARGE SCALE GENOMIC DNA]</scope>
    <source>
        <strain evidence="2">G3</strain>
    </source>
</reference>
<proteinExistence type="predicted"/>
<dbReference type="RefSeq" id="XP_001324380.1">
    <property type="nucleotide sequence ID" value="XM_001324345.1"/>
</dbReference>
<dbReference type="KEGG" id="tva:4770119"/>
<dbReference type="VEuPathDB" id="TrichDB:TVAG_003630"/>
<sequence>MKVALNAMLERKTVDWIRETRICAFENCVRPTFLTIRANKALSDYSNTLGMFWNEIINDNTDHLISLTNQVASSYITLTGLFKQYGTAGQLSSPYNKFCQITNYNTESQNTNFAYALVSRSGNKGESSFTCSHLTQNLFVYMAICLLIINMSINLYMDLKINQMWNASIDAFKIIQSVAAGSFVSTVIQLKPSLNISQYVYSNKTFDSKLENLTGDLQIFVNEITKHLNELKAYKTEDFSQIINKWLVKQFNVTRFPSTVETALGILASSYQSVVSGNVPSYDGLYVKGSTDLIIYSQNLYDTISELSNYAIKMVHDYSRVMRIVNLSFIFIGLLLMILFAFIMLKSILSFFQPLFKLSKTDLITITKELISWVKDNHQQQEDNNIRYNRELIISKTHTNTYTNSIFRNNLIFKRFFMYLLFIIILTVYSETICSTLKGDATDIGSSLYAYLMPYQLLKIGQLFLLARKDVVYNNNVSNTRRLLEESTLESNNFMRYQCTTNSKEPDMEKFNRIVSELNLNGQRTVLADESDINETATQEMRKAHIKNLYTMIEFARKMVNTAVAKFAASNPRVMDIALYISVDISSPRDQRSLFSAIDNAALNIYDSLNKNYKNEDFRSLVVQIIKISTTYSDFCEVSIQKNLVIQRDNIMFSITMQAILSFSLILFVLAIYTTNGTFWLNYDVLTKCIISSLPKFNNSNGSLTDSISLSTREEEMKKSSAVVVDIMNSYELREDLLEHHILLNSNEIVVSCSSLIEDFLSSPPMLGRKFDDCINSIGTIIPSELTNDDSNGKATRILFRPKDEKKRDIIMEILKYKFDNLEMKEGNVSYVCVITDKTKEYEATVLWRNELNQLKLIGLQFMPSEVYDSLTGDESVTTLQINNAYVSTFYIRGIKGIDTISAVKQIVILGCKEYNHIWPVARSTIAIKLYSGLLDQNISHFRALITLLHVSLRISKNLSDINVEPHCVISKVKATHATFGIDTPPIFEMRDDNPYDLILAMGSPAHKISISREPYEILYNTGIPTEFAFYFRSEGFHKVSYDTINEVESIIEREQMQLAIV</sequence>
<dbReference type="VEuPathDB" id="TrichDB:TVAGG3_0475660"/>
<evidence type="ECO:0000313" key="3">
    <source>
        <dbReference type="Proteomes" id="UP000001542"/>
    </source>
</evidence>
<evidence type="ECO:0000256" key="1">
    <source>
        <dbReference type="SAM" id="Phobius"/>
    </source>
</evidence>
<keyword evidence="3" id="KW-1185">Reference proteome</keyword>
<dbReference type="EMBL" id="DS113306">
    <property type="protein sequence ID" value="EAY12157.1"/>
    <property type="molecule type" value="Genomic_DNA"/>
</dbReference>
<feature type="transmembrane region" description="Helical" evidence="1">
    <location>
        <begin position="412"/>
        <end position="429"/>
    </location>
</feature>
<feature type="transmembrane region" description="Helical" evidence="1">
    <location>
        <begin position="651"/>
        <end position="673"/>
    </location>
</feature>
<reference evidence="2" key="1">
    <citation type="submission" date="2006-10" db="EMBL/GenBank/DDBJ databases">
        <authorList>
            <person name="Amadeo P."/>
            <person name="Zhao Q."/>
            <person name="Wortman J."/>
            <person name="Fraser-Liggett C."/>
            <person name="Carlton J."/>
        </authorList>
    </citation>
    <scope>NUCLEOTIDE SEQUENCE</scope>
    <source>
        <strain evidence="2">G3</strain>
    </source>
</reference>
<feature type="transmembrane region" description="Helical" evidence="1">
    <location>
        <begin position="324"/>
        <end position="345"/>
    </location>
</feature>
<keyword evidence="1" id="KW-0472">Membrane</keyword>
<dbReference type="AlphaFoldDB" id="A2E577"/>
<dbReference type="InParanoid" id="A2E577"/>
<dbReference type="Proteomes" id="UP000001542">
    <property type="component" value="Unassembled WGS sequence"/>
</dbReference>
<accession>A2E577</accession>
<gene>
    <name evidence="2" type="ORF">TVAG_003630</name>
</gene>
<keyword evidence="1" id="KW-1133">Transmembrane helix</keyword>